<proteinExistence type="predicted"/>
<reference evidence="3 4" key="1">
    <citation type="journal article" date="2019" name="Int. J. Syst. Evol. Microbiol.">
        <title>The Global Catalogue of Microorganisms (GCM) 10K type strain sequencing project: providing services to taxonomists for standard genome sequencing and annotation.</title>
        <authorList>
            <consortium name="The Broad Institute Genomics Platform"/>
            <consortium name="The Broad Institute Genome Sequencing Center for Infectious Disease"/>
            <person name="Wu L."/>
            <person name="Ma J."/>
        </authorList>
    </citation>
    <scope>NUCLEOTIDE SEQUENCE [LARGE SCALE GENOMIC DNA]</scope>
    <source>
        <strain evidence="3 4">JCM 12928</strain>
    </source>
</reference>
<feature type="domain" description="Bulb-type lectin" evidence="2">
    <location>
        <begin position="73"/>
        <end position="176"/>
    </location>
</feature>
<accession>A0ABN1GY12</accession>
<sequence length="176" mass="18327">MRCLAVCALLVGVAGASAAEAQATQSYTYDANGRLVGVTTSGPAGTHASSYSYDDANNRTLRGQGGVSYWAALRRLPADNPLLPHQALTSPDGTWSLAFRPSGRLELWSASTPLPSDLAAMFEVSSEGDARFLPPSGIATTDARLELASDGSLLMVDPADQVLWRSDVTAGGEAGR</sequence>
<comment type="caution">
    <text evidence="3">The sequence shown here is derived from an EMBL/GenBank/DDBJ whole genome shotgun (WGS) entry which is preliminary data.</text>
</comment>
<evidence type="ECO:0000256" key="1">
    <source>
        <dbReference type="SAM" id="SignalP"/>
    </source>
</evidence>
<dbReference type="PROSITE" id="PS50927">
    <property type="entry name" value="BULB_LECTIN"/>
    <property type="match status" value="1"/>
</dbReference>
<protein>
    <recommendedName>
        <fullName evidence="2">Bulb-type lectin domain-containing protein</fullName>
    </recommendedName>
</protein>
<dbReference type="EMBL" id="BAAAGA010000005">
    <property type="protein sequence ID" value="GAA0622533.1"/>
    <property type="molecule type" value="Genomic_DNA"/>
</dbReference>
<dbReference type="InterPro" id="IPR006530">
    <property type="entry name" value="YD"/>
</dbReference>
<dbReference type="Gene3D" id="2.180.10.10">
    <property type="entry name" value="RHS repeat-associated core"/>
    <property type="match status" value="1"/>
</dbReference>
<dbReference type="InterPro" id="IPR031325">
    <property type="entry name" value="RHS_repeat"/>
</dbReference>
<dbReference type="InterPro" id="IPR001480">
    <property type="entry name" value="Bulb-type_lectin_dom"/>
</dbReference>
<gene>
    <name evidence="3" type="ORF">GCM10009422_18120</name>
</gene>
<feature type="chain" id="PRO_5045984979" description="Bulb-type lectin domain-containing protein" evidence="1">
    <location>
        <begin position="19"/>
        <end position="176"/>
    </location>
</feature>
<dbReference type="Pfam" id="PF05593">
    <property type="entry name" value="RHS_repeat"/>
    <property type="match status" value="1"/>
</dbReference>
<organism evidence="3 4">
    <name type="scientific">Brevundimonas kwangchunensis</name>
    <dbReference type="NCBI Taxonomy" id="322163"/>
    <lineage>
        <taxon>Bacteria</taxon>
        <taxon>Pseudomonadati</taxon>
        <taxon>Pseudomonadota</taxon>
        <taxon>Alphaproteobacteria</taxon>
        <taxon>Caulobacterales</taxon>
        <taxon>Caulobacteraceae</taxon>
        <taxon>Brevundimonas</taxon>
    </lineage>
</organism>
<feature type="signal peptide" evidence="1">
    <location>
        <begin position="1"/>
        <end position="18"/>
    </location>
</feature>
<keyword evidence="1" id="KW-0732">Signal</keyword>
<evidence type="ECO:0000313" key="3">
    <source>
        <dbReference type="EMBL" id="GAA0622533.1"/>
    </source>
</evidence>
<dbReference type="NCBIfam" id="TIGR01643">
    <property type="entry name" value="YD_repeat_2x"/>
    <property type="match status" value="1"/>
</dbReference>
<dbReference type="Proteomes" id="UP001501352">
    <property type="component" value="Unassembled WGS sequence"/>
</dbReference>
<keyword evidence="4" id="KW-1185">Reference proteome</keyword>
<evidence type="ECO:0000259" key="2">
    <source>
        <dbReference type="PROSITE" id="PS50927"/>
    </source>
</evidence>
<evidence type="ECO:0000313" key="4">
    <source>
        <dbReference type="Proteomes" id="UP001501352"/>
    </source>
</evidence>
<name>A0ABN1GY12_9CAUL</name>
<dbReference type="RefSeq" id="WP_343792938.1">
    <property type="nucleotide sequence ID" value="NZ_BAAAGA010000005.1"/>
</dbReference>